<dbReference type="PROSITE" id="PS51257">
    <property type="entry name" value="PROKAR_LIPOPROTEIN"/>
    <property type="match status" value="1"/>
</dbReference>
<evidence type="ECO:0000313" key="3">
    <source>
        <dbReference type="Proteomes" id="UP000242188"/>
    </source>
</evidence>
<feature type="transmembrane region" description="Helical" evidence="1">
    <location>
        <begin position="183"/>
        <end position="201"/>
    </location>
</feature>
<feature type="transmembrane region" description="Helical" evidence="1">
    <location>
        <begin position="156"/>
        <end position="177"/>
    </location>
</feature>
<dbReference type="STRING" id="6573.A0A210PYB6"/>
<reference evidence="2 3" key="1">
    <citation type="journal article" date="2017" name="Nat. Ecol. Evol.">
        <title>Scallop genome provides insights into evolution of bilaterian karyotype and development.</title>
        <authorList>
            <person name="Wang S."/>
            <person name="Zhang J."/>
            <person name="Jiao W."/>
            <person name="Li J."/>
            <person name="Xun X."/>
            <person name="Sun Y."/>
            <person name="Guo X."/>
            <person name="Huan P."/>
            <person name="Dong B."/>
            <person name="Zhang L."/>
            <person name="Hu X."/>
            <person name="Sun X."/>
            <person name="Wang J."/>
            <person name="Zhao C."/>
            <person name="Wang Y."/>
            <person name="Wang D."/>
            <person name="Huang X."/>
            <person name="Wang R."/>
            <person name="Lv J."/>
            <person name="Li Y."/>
            <person name="Zhang Z."/>
            <person name="Liu B."/>
            <person name="Lu W."/>
            <person name="Hui Y."/>
            <person name="Liang J."/>
            <person name="Zhou Z."/>
            <person name="Hou R."/>
            <person name="Li X."/>
            <person name="Liu Y."/>
            <person name="Li H."/>
            <person name="Ning X."/>
            <person name="Lin Y."/>
            <person name="Zhao L."/>
            <person name="Xing Q."/>
            <person name="Dou J."/>
            <person name="Li Y."/>
            <person name="Mao J."/>
            <person name="Guo H."/>
            <person name="Dou H."/>
            <person name="Li T."/>
            <person name="Mu C."/>
            <person name="Jiang W."/>
            <person name="Fu Q."/>
            <person name="Fu X."/>
            <person name="Miao Y."/>
            <person name="Liu J."/>
            <person name="Yu Q."/>
            <person name="Li R."/>
            <person name="Liao H."/>
            <person name="Li X."/>
            <person name="Kong Y."/>
            <person name="Jiang Z."/>
            <person name="Chourrout D."/>
            <person name="Li R."/>
            <person name="Bao Z."/>
        </authorList>
    </citation>
    <scope>NUCLEOTIDE SEQUENCE [LARGE SCALE GENOMIC DNA]</scope>
    <source>
        <strain evidence="2 3">PY_sf001</strain>
    </source>
</reference>
<dbReference type="PANTHER" id="PTHR11360">
    <property type="entry name" value="MONOCARBOXYLATE TRANSPORTER"/>
    <property type="match status" value="1"/>
</dbReference>
<comment type="caution">
    <text evidence="2">The sequence shown here is derived from an EMBL/GenBank/DDBJ whole genome shotgun (WGS) entry which is preliminary data.</text>
</comment>
<keyword evidence="1" id="KW-1133">Transmembrane helix</keyword>
<proteinExistence type="predicted"/>
<accession>A0A210PYB6</accession>
<sequence>MPERQLSAADKGWSWVVLTGSFGAHMISGCFMYAVGVIHNAILERFNEDVGKTSWASSVYLGMVSLTGLGAGMAYLAGAVIIGYNFHHKRNVASGIAASGCGVGTFILAPVVEAAREEYGNRGFFFIIAGQLAYAVFLGLYSGCCYSIINTLIIKLVGLEELATSFGTCMFFAGVGALIGPPAAGSCITIASGLGVAVAYFKRTKTEECTGTDDLEIPTVSRTITTGVIE</sequence>
<keyword evidence="3" id="KW-1185">Reference proteome</keyword>
<feature type="transmembrane region" description="Helical" evidence="1">
    <location>
        <begin position="59"/>
        <end position="84"/>
    </location>
</feature>
<evidence type="ECO:0000256" key="1">
    <source>
        <dbReference type="SAM" id="Phobius"/>
    </source>
</evidence>
<dbReference type="Gene3D" id="1.20.1250.20">
    <property type="entry name" value="MFS general substrate transporter like domains"/>
    <property type="match status" value="1"/>
</dbReference>
<dbReference type="Proteomes" id="UP000242188">
    <property type="component" value="Unassembled WGS sequence"/>
</dbReference>
<dbReference type="OrthoDB" id="6111965at2759"/>
<gene>
    <name evidence="2" type="ORF">KP79_PYT25048</name>
</gene>
<organism evidence="2 3">
    <name type="scientific">Mizuhopecten yessoensis</name>
    <name type="common">Japanese scallop</name>
    <name type="synonym">Patinopecten yessoensis</name>
    <dbReference type="NCBI Taxonomy" id="6573"/>
    <lineage>
        <taxon>Eukaryota</taxon>
        <taxon>Metazoa</taxon>
        <taxon>Spiralia</taxon>
        <taxon>Lophotrochozoa</taxon>
        <taxon>Mollusca</taxon>
        <taxon>Bivalvia</taxon>
        <taxon>Autobranchia</taxon>
        <taxon>Pteriomorphia</taxon>
        <taxon>Pectinida</taxon>
        <taxon>Pectinoidea</taxon>
        <taxon>Pectinidae</taxon>
        <taxon>Mizuhopecten</taxon>
    </lineage>
</organism>
<dbReference type="InterPro" id="IPR050327">
    <property type="entry name" value="Proton-linked_MCT"/>
</dbReference>
<dbReference type="EMBL" id="NEDP02005386">
    <property type="protein sequence ID" value="OWF41472.1"/>
    <property type="molecule type" value="Genomic_DNA"/>
</dbReference>
<keyword evidence="1" id="KW-0472">Membrane</keyword>
<feature type="transmembrane region" description="Helical" evidence="1">
    <location>
        <begin position="12"/>
        <end position="39"/>
    </location>
</feature>
<dbReference type="InterPro" id="IPR036259">
    <property type="entry name" value="MFS_trans_sf"/>
</dbReference>
<dbReference type="AlphaFoldDB" id="A0A210PYB6"/>
<evidence type="ECO:0000313" key="2">
    <source>
        <dbReference type="EMBL" id="OWF41472.1"/>
    </source>
</evidence>
<feature type="transmembrane region" description="Helical" evidence="1">
    <location>
        <begin position="124"/>
        <end position="149"/>
    </location>
</feature>
<keyword evidence="1" id="KW-0812">Transmembrane</keyword>
<dbReference type="PANTHER" id="PTHR11360:SF284">
    <property type="entry name" value="EG:103B4.3 PROTEIN-RELATED"/>
    <property type="match status" value="1"/>
</dbReference>
<protein>
    <submittedName>
        <fullName evidence="2">Monocarboxylate transporter 14</fullName>
    </submittedName>
</protein>
<dbReference type="SUPFAM" id="SSF103473">
    <property type="entry name" value="MFS general substrate transporter"/>
    <property type="match status" value="2"/>
</dbReference>
<feature type="transmembrane region" description="Helical" evidence="1">
    <location>
        <begin position="91"/>
        <end position="112"/>
    </location>
</feature>
<name>A0A210PYB6_MIZYE</name>